<evidence type="ECO:0000256" key="2">
    <source>
        <dbReference type="ARBA" id="ARBA00023015"/>
    </source>
</evidence>
<protein>
    <submittedName>
        <fullName evidence="6">DNA-binding transcriptional LysR family regulator</fullName>
    </submittedName>
</protein>
<dbReference type="PROSITE" id="PS50931">
    <property type="entry name" value="HTH_LYSR"/>
    <property type="match status" value="1"/>
</dbReference>
<dbReference type="Pfam" id="PF03466">
    <property type="entry name" value="LysR_substrate"/>
    <property type="match status" value="1"/>
</dbReference>
<dbReference type="FunFam" id="1.10.10.10:FF:000001">
    <property type="entry name" value="LysR family transcriptional regulator"/>
    <property type="match status" value="1"/>
</dbReference>
<dbReference type="AlphaFoldDB" id="A0A846MWN8"/>
<proteinExistence type="inferred from homology"/>
<keyword evidence="4" id="KW-0804">Transcription</keyword>
<dbReference type="SUPFAM" id="SSF53850">
    <property type="entry name" value="Periplasmic binding protein-like II"/>
    <property type="match status" value="1"/>
</dbReference>
<dbReference type="Gene3D" id="3.40.190.290">
    <property type="match status" value="1"/>
</dbReference>
<gene>
    <name evidence="6" type="ORF">FHS83_000768</name>
</gene>
<dbReference type="CDD" id="cd08438">
    <property type="entry name" value="PBP2_CidR"/>
    <property type="match status" value="1"/>
</dbReference>
<sequence length="292" mass="32438">MEIRTLRAFVEVVRQGGFSRAAETIFATQSAVSKAIKQLEDELGVPLLNRQGHKSSLTAAGEIVYVRARRILAERDALLSELDDLRGVKRGVLRLGLPPLGTATLFAPVFAAYRSRYPQIEINLVEHGSGMLEDLLRAGELDLIASLLPVSQEFDWQELRREPLVVLLPESNPLVERPSLKLVDVKELPFILFQSGFALNRVILDACKRNGFEPNVSVQSGQVDFIVELVAAGMGIAFLPRMIADQRDHALVRAITLAEPQTDYHIAMVWRRGSYVPHAARAWLQLSKISAV</sequence>
<dbReference type="InterPro" id="IPR005119">
    <property type="entry name" value="LysR_subst-bd"/>
</dbReference>
<evidence type="ECO:0000313" key="6">
    <source>
        <dbReference type="EMBL" id="NIK87450.1"/>
    </source>
</evidence>
<dbReference type="PANTHER" id="PTHR30419">
    <property type="entry name" value="HTH-TYPE TRANSCRIPTIONAL REGULATOR YBHD"/>
    <property type="match status" value="1"/>
</dbReference>
<keyword evidence="7" id="KW-1185">Reference proteome</keyword>
<dbReference type="GO" id="GO:0003677">
    <property type="term" value="F:DNA binding"/>
    <property type="evidence" value="ECO:0007669"/>
    <property type="project" value="UniProtKB-KW"/>
</dbReference>
<evidence type="ECO:0000256" key="4">
    <source>
        <dbReference type="ARBA" id="ARBA00023163"/>
    </source>
</evidence>
<reference evidence="6 7" key="1">
    <citation type="submission" date="2020-03" db="EMBL/GenBank/DDBJ databases">
        <title>Genomic Encyclopedia of Type Strains, Phase IV (KMG-IV): sequencing the most valuable type-strain genomes for metagenomic binning, comparative biology and taxonomic classification.</title>
        <authorList>
            <person name="Goeker M."/>
        </authorList>
    </citation>
    <scope>NUCLEOTIDE SEQUENCE [LARGE SCALE GENOMIC DNA]</scope>
    <source>
        <strain evidence="6 7">DSM 19867</strain>
    </source>
</reference>
<evidence type="ECO:0000256" key="1">
    <source>
        <dbReference type="ARBA" id="ARBA00009437"/>
    </source>
</evidence>
<keyword evidence="2" id="KW-0805">Transcription regulation</keyword>
<dbReference type="EMBL" id="JAASRM010000001">
    <property type="protein sequence ID" value="NIK87450.1"/>
    <property type="molecule type" value="Genomic_DNA"/>
</dbReference>
<dbReference type="GO" id="GO:0005829">
    <property type="term" value="C:cytosol"/>
    <property type="evidence" value="ECO:0007669"/>
    <property type="project" value="TreeGrafter"/>
</dbReference>
<dbReference type="GO" id="GO:0003700">
    <property type="term" value="F:DNA-binding transcription factor activity"/>
    <property type="evidence" value="ECO:0007669"/>
    <property type="project" value="InterPro"/>
</dbReference>
<name>A0A846MWN8_9PROT</name>
<dbReference type="Proteomes" id="UP000570514">
    <property type="component" value="Unassembled WGS sequence"/>
</dbReference>
<dbReference type="RefSeq" id="WP_167081078.1">
    <property type="nucleotide sequence ID" value="NZ_BAAADC010000001.1"/>
</dbReference>
<keyword evidence="3 6" id="KW-0238">DNA-binding</keyword>
<feature type="domain" description="HTH lysR-type" evidence="5">
    <location>
        <begin position="1"/>
        <end position="58"/>
    </location>
</feature>
<accession>A0A846MWN8</accession>
<dbReference type="Gene3D" id="1.10.10.10">
    <property type="entry name" value="Winged helix-like DNA-binding domain superfamily/Winged helix DNA-binding domain"/>
    <property type="match status" value="1"/>
</dbReference>
<dbReference type="InterPro" id="IPR050950">
    <property type="entry name" value="HTH-type_LysR_regulators"/>
</dbReference>
<dbReference type="PANTHER" id="PTHR30419:SF8">
    <property type="entry name" value="NITROGEN ASSIMILATION TRANSCRIPTIONAL ACTIVATOR-RELATED"/>
    <property type="match status" value="1"/>
</dbReference>
<dbReference type="InterPro" id="IPR000847">
    <property type="entry name" value="LysR_HTH_N"/>
</dbReference>
<comment type="caution">
    <text evidence="6">The sequence shown here is derived from an EMBL/GenBank/DDBJ whole genome shotgun (WGS) entry which is preliminary data.</text>
</comment>
<dbReference type="InterPro" id="IPR036390">
    <property type="entry name" value="WH_DNA-bd_sf"/>
</dbReference>
<organism evidence="6 7">
    <name type="scientific">Rhizomicrobium palustre</name>
    <dbReference type="NCBI Taxonomy" id="189966"/>
    <lineage>
        <taxon>Bacteria</taxon>
        <taxon>Pseudomonadati</taxon>
        <taxon>Pseudomonadota</taxon>
        <taxon>Alphaproteobacteria</taxon>
        <taxon>Micropepsales</taxon>
        <taxon>Micropepsaceae</taxon>
        <taxon>Rhizomicrobium</taxon>
    </lineage>
</organism>
<dbReference type="SUPFAM" id="SSF46785">
    <property type="entry name" value="Winged helix' DNA-binding domain"/>
    <property type="match status" value="1"/>
</dbReference>
<dbReference type="InterPro" id="IPR036388">
    <property type="entry name" value="WH-like_DNA-bd_sf"/>
</dbReference>
<dbReference type="PRINTS" id="PR00039">
    <property type="entry name" value="HTHLYSR"/>
</dbReference>
<evidence type="ECO:0000256" key="3">
    <source>
        <dbReference type="ARBA" id="ARBA00023125"/>
    </source>
</evidence>
<evidence type="ECO:0000259" key="5">
    <source>
        <dbReference type="PROSITE" id="PS50931"/>
    </source>
</evidence>
<evidence type="ECO:0000313" key="7">
    <source>
        <dbReference type="Proteomes" id="UP000570514"/>
    </source>
</evidence>
<comment type="similarity">
    <text evidence="1">Belongs to the LysR transcriptional regulatory family.</text>
</comment>
<dbReference type="Pfam" id="PF00126">
    <property type="entry name" value="HTH_1"/>
    <property type="match status" value="1"/>
</dbReference>